<comment type="caution">
    <text evidence="1">The sequence shown here is derived from an EMBL/GenBank/DDBJ whole genome shotgun (WGS) entry which is preliminary data.</text>
</comment>
<dbReference type="AlphaFoldDB" id="A0A811UJV9"/>
<reference evidence="1" key="1">
    <citation type="submission" date="2020-11" db="EMBL/GenBank/DDBJ databases">
        <authorList>
            <person name="Whitehead M."/>
        </authorList>
    </citation>
    <scope>NUCLEOTIDE SEQUENCE</scope>
    <source>
        <strain evidence="1">EGII</strain>
    </source>
</reference>
<sequence>MRGMNFLIDLNSSFGWTLLWHQYRITFVKIKMQTLSKPICIATPFFLPSFLPLNNRNGSSASNTSLINIDKIFTFNCEELSTFTSTHVHIHLADTSESLSSLTRITALSA</sequence>
<keyword evidence="2" id="KW-1185">Reference proteome</keyword>
<gene>
    <name evidence="1" type="ORF">CCAP1982_LOCUS7837</name>
</gene>
<evidence type="ECO:0000313" key="1">
    <source>
        <dbReference type="EMBL" id="CAD6999309.1"/>
    </source>
</evidence>
<dbReference type="Proteomes" id="UP000606786">
    <property type="component" value="Unassembled WGS sequence"/>
</dbReference>
<organism evidence="1 2">
    <name type="scientific">Ceratitis capitata</name>
    <name type="common">Mediterranean fruit fly</name>
    <name type="synonym">Tephritis capitata</name>
    <dbReference type="NCBI Taxonomy" id="7213"/>
    <lineage>
        <taxon>Eukaryota</taxon>
        <taxon>Metazoa</taxon>
        <taxon>Ecdysozoa</taxon>
        <taxon>Arthropoda</taxon>
        <taxon>Hexapoda</taxon>
        <taxon>Insecta</taxon>
        <taxon>Pterygota</taxon>
        <taxon>Neoptera</taxon>
        <taxon>Endopterygota</taxon>
        <taxon>Diptera</taxon>
        <taxon>Brachycera</taxon>
        <taxon>Muscomorpha</taxon>
        <taxon>Tephritoidea</taxon>
        <taxon>Tephritidae</taxon>
        <taxon>Ceratitis</taxon>
        <taxon>Ceratitis</taxon>
    </lineage>
</organism>
<proteinExistence type="predicted"/>
<evidence type="ECO:0000313" key="2">
    <source>
        <dbReference type="Proteomes" id="UP000606786"/>
    </source>
</evidence>
<dbReference type="EMBL" id="CAJHJT010000012">
    <property type="protein sequence ID" value="CAD6999309.1"/>
    <property type="molecule type" value="Genomic_DNA"/>
</dbReference>
<protein>
    <submittedName>
        <fullName evidence="1">(Mediterranean fruit fly) hypothetical protein</fullName>
    </submittedName>
</protein>
<accession>A0A811UJV9</accession>
<name>A0A811UJV9_CERCA</name>